<reference evidence="2 3" key="1">
    <citation type="journal article" date="2016" name="Nat. Commun.">
        <title>Thousands of microbial genomes shed light on interconnected biogeochemical processes in an aquifer system.</title>
        <authorList>
            <person name="Anantharaman K."/>
            <person name="Brown C.T."/>
            <person name="Hug L.A."/>
            <person name="Sharon I."/>
            <person name="Castelle C.J."/>
            <person name="Probst A.J."/>
            <person name="Thomas B.C."/>
            <person name="Singh A."/>
            <person name="Wilkins M.J."/>
            <person name="Karaoz U."/>
            <person name="Brodie E.L."/>
            <person name="Williams K.H."/>
            <person name="Hubbard S.S."/>
            <person name="Banfield J.F."/>
        </authorList>
    </citation>
    <scope>NUCLEOTIDE SEQUENCE [LARGE SCALE GENOMIC DNA]</scope>
</reference>
<feature type="transmembrane region" description="Helical" evidence="1">
    <location>
        <begin position="180"/>
        <end position="196"/>
    </location>
</feature>
<evidence type="ECO:0000313" key="2">
    <source>
        <dbReference type="EMBL" id="OGD94712.1"/>
    </source>
</evidence>
<feature type="transmembrane region" description="Helical" evidence="1">
    <location>
        <begin position="202"/>
        <end position="221"/>
    </location>
</feature>
<protein>
    <submittedName>
        <fullName evidence="2">Uncharacterized protein</fullName>
    </submittedName>
</protein>
<feature type="transmembrane region" description="Helical" evidence="1">
    <location>
        <begin position="228"/>
        <end position="245"/>
    </location>
</feature>
<feature type="transmembrane region" description="Helical" evidence="1">
    <location>
        <begin position="59"/>
        <end position="79"/>
    </location>
</feature>
<keyword evidence="1" id="KW-0472">Membrane</keyword>
<sequence>MTPQEIIPARSNLWLGDKTPNFQKTKLFDPITVWVIIIIILITLVFFLPIISNFTFEEVFFTPLVPFLFNIFAIFNIGQETVLKSLYIFSFLLSSIGIYILVLDMTRRQITSILASVMFVIWPIPIFILIFFKPGLYGEGANWISSFFTIVYGDTAHFLALSIMPYTIILFQRYLKTARTIYFSTTVMSCALILLINRTQSLNLLLVLSVVALNSLLLGQARIKIRRLFFVIIFSIGLVTFWYTPSFWIKTFGILNTYIILNFKYIFPLPIILAVIGTFFSFVFFGKNEDRRLIFISFLLFIAFGVITADWLLHFRSFIPYPHRLIPNFNMFTAIVFALSMSALLDKLKILEIIKISRWSKLDKIAGTFIFITGSFLGLVGLVLVVSPVIINVLSGSAGYWQKIKQQINFETQNAIDLAGGNLKLVQSMSSYWQLTLGIIITAFFLIWLVALTLKALAFEDDEKTSKI</sequence>
<feature type="transmembrane region" description="Helical" evidence="1">
    <location>
        <begin position="325"/>
        <end position="345"/>
    </location>
</feature>
<gene>
    <name evidence="2" type="ORF">A3A48_01350</name>
</gene>
<feature type="transmembrane region" description="Helical" evidence="1">
    <location>
        <begin position="432"/>
        <end position="454"/>
    </location>
</feature>
<comment type="caution">
    <text evidence="2">The sequence shown here is derived from an EMBL/GenBank/DDBJ whole genome shotgun (WGS) entry which is preliminary data.</text>
</comment>
<name>A0A1F5GS60_9BACT</name>
<feature type="transmembrane region" description="Helical" evidence="1">
    <location>
        <begin position="365"/>
        <end position="391"/>
    </location>
</feature>
<feature type="transmembrane region" description="Helical" evidence="1">
    <location>
        <begin position="110"/>
        <end position="132"/>
    </location>
</feature>
<evidence type="ECO:0000256" key="1">
    <source>
        <dbReference type="SAM" id="Phobius"/>
    </source>
</evidence>
<proteinExistence type="predicted"/>
<feature type="transmembrane region" description="Helical" evidence="1">
    <location>
        <begin position="293"/>
        <end position="313"/>
    </location>
</feature>
<evidence type="ECO:0000313" key="3">
    <source>
        <dbReference type="Proteomes" id="UP000178336"/>
    </source>
</evidence>
<accession>A0A1F5GS60</accession>
<feature type="transmembrane region" description="Helical" evidence="1">
    <location>
        <begin position="144"/>
        <end position="168"/>
    </location>
</feature>
<dbReference type="EMBL" id="MFBN01000042">
    <property type="protein sequence ID" value="OGD94712.1"/>
    <property type="molecule type" value="Genomic_DNA"/>
</dbReference>
<feature type="transmembrane region" description="Helical" evidence="1">
    <location>
        <begin position="31"/>
        <end position="52"/>
    </location>
</feature>
<keyword evidence="1" id="KW-0812">Transmembrane</keyword>
<feature type="transmembrane region" description="Helical" evidence="1">
    <location>
        <begin position="85"/>
        <end position="103"/>
    </location>
</feature>
<feature type="transmembrane region" description="Helical" evidence="1">
    <location>
        <begin position="265"/>
        <end position="286"/>
    </location>
</feature>
<dbReference type="Proteomes" id="UP000178336">
    <property type="component" value="Unassembled WGS sequence"/>
</dbReference>
<organism evidence="2 3">
    <name type="scientific">Candidatus Curtissbacteria bacterium RIFCSPLOWO2_01_FULL_37_9</name>
    <dbReference type="NCBI Taxonomy" id="1797724"/>
    <lineage>
        <taxon>Bacteria</taxon>
        <taxon>Candidatus Curtissiibacteriota</taxon>
    </lineage>
</organism>
<dbReference type="AlphaFoldDB" id="A0A1F5GS60"/>
<keyword evidence="1" id="KW-1133">Transmembrane helix</keyword>